<protein>
    <submittedName>
        <fullName evidence="3">Transglutaminase domain-containing protein</fullName>
    </submittedName>
</protein>
<organism evidence="3 4">
    <name type="scientific">Chitinophaga flava</name>
    <dbReference type="NCBI Taxonomy" id="2259036"/>
    <lineage>
        <taxon>Bacteria</taxon>
        <taxon>Pseudomonadati</taxon>
        <taxon>Bacteroidota</taxon>
        <taxon>Chitinophagia</taxon>
        <taxon>Chitinophagales</taxon>
        <taxon>Chitinophagaceae</taxon>
        <taxon>Chitinophaga</taxon>
    </lineage>
</organism>
<proteinExistence type="predicted"/>
<dbReference type="Proteomes" id="UP000253410">
    <property type="component" value="Unassembled WGS sequence"/>
</dbReference>
<evidence type="ECO:0000313" key="3">
    <source>
        <dbReference type="EMBL" id="RBL89307.1"/>
    </source>
</evidence>
<keyword evidence="1" id="KW-0732">Signal</keyword>
<dbReference type="SUPFAM" id="SSF54001">
    <property type="entry name" value="Cysteine proteinases"/>
    <property type="match status" value="1"/>
</dbReference>
<evidence type="ECO:0000313" key="4">
    <source>
        <dbReference type="Proteomes" id="UP000253410"/>
    </source>
</evidence>
<dbReference type="AlphaFoldDB" id="A0A365XSG6"/>
<feature type="domain" description="Transglutaminase-like" evidence="2">
    <location>
        <begin position="150"/>
        <end position="252"/>
    </location>
</feature>
<dbReference type="InterPro" id="IPR038765">
    <property type="entry name" value="Papain-like_cys_pep_sf"/>
</dbReference>
<dbReference type="InterPro" id="IPR002931">
    <property type="entry name" value="Transglutaminase-like"/>
</dbReference>
<evidence type="ECO:0000256" key="1">
    <source>
        <dbReference type="SAM" id="SignalP"/>
    </source>
</evidence>
<reference evidence="3 4" key="1">
    <citation type="submission" date="2018-05" db="EMBL/GenBank/DDBJ databases">
        <title>Chitinophaga sp. K3CV102501T nov., isolated from isolated from a monsoon evergreen broad-leaved forest soil.</title>
        <authorList>
            <person name="Lv Y."/>
        </authorList>
    </citation>
    <scope>NUCLEOTIDE SEQUENCE [LARGE SCALE GENOMIC DNA]</scope>
    <source>
        <strain evidence="3 4">GDMCC 1.1325</strain>
    </source>
</reference>
<dbReference type="Gene3D" id="3.10.620.30">
    <property type="match status" value="1"/>
</dbReference>
<dbReference type="Pfam" id="PF01841">
    <property type="entry name" value="Transglut_core"/>
    <property type="match status" value="1"/>
</dbReference>
<gene>
    <name evidence="3" type="ORF">DF182_22560</name>
</gene>
<feature type="signal peptide" evidence="1">
    <location>
        <begin position="1"/>
        <end position="20"/>
    </location>
</feature>
<comment type="caution">
    <text evidence="3">The sequence shown here is derived from an EMBL/GenBank/DDBJ whole genome shotgun (WGS) entry which is preliminary data.</text>
</comment>
<evidence type="ECO:0000259" key="2">
    <source>
        <dbReference type="Pfam" id="PF01841"/>
    </source>
</evidence>
<feature type="chain" id="PRO_5016561546" evidence="1">
    <location>
        <begin position="21"/>
        <end position="372"/>
    </location>
</feature>
<dbReference type="RefSeq" id="WP_113618050.1">
    <property type="nucleotide sequence ID" value="NZ_QFFJ01000002.1"/>
</dbReference>
<dbReference type="OrthoDB" id="5166556at2"/>
<dbReference type="EMBL" id="QFFJ01000002">
    <property type="protein sequence ID" value="RBL89307.1"/>
    <property type="molecule type" value="Genomic_DNA"/>
</dbReference>
<keyword evidence="4" id="KW-1185">Reference proteome</keyword>
<accession>A0A365XSG6</accession>
<name>A0A365XSG6_9BACT</name>
<sequence length="372" mass="42690">MKLSTVLALLGILPVCTVFAQQKLPVIRATSTTVSIKDGPNFRKNAWTIEPATKPDIYPTTAKRVTFYTDVDSISITVKPDRPQDFYILLNGKDSALTRVRYEPSRLEILKKAKQYNNNDKRELPAFTYQPASDTALKRIRHDLKLDSIAGTGNEISQMINLMQWVHNIIRHDGGSDNPTLRNAIDIISICEKENRGFNCRMMATVLNECYLAMGFKSRFVTCMPKELKFNDCHVINMVYSEELKKWVWMDPTFNAYVMNEKGEMLGLREVRERLISGQTLILNPDANWNKKNSQTKETYLDNYMAKNLYRLECPVGSMYDTETTVAGKQISYIELVPLDALNQQGEKWESKKKVTYITNVTNNPDLFWAKP</sequence>